<dbReference type="InterPro" id="IPR011990">
    <property type="entry name" value="TPR-like_helical_dom_sf"/>
</dbReference>
<keyword evidence="1" id="KW-1133">Transmembrane helix</keyword>
<accession>A0A2N6KLM4</accession>
<dbReference type="AlphaFoldDB" id="A0A2N6KLM4"/>
<dbReference type="SUPFAM" id="SSF48452">
    <property type="entry name" value="TPR-like"/>
    <property type="match status" value="1"/>
</dbReference>
<sequence length="135" mass="15260">MASSGEEYLVAHRKKIERRQRILTWVSIISFFGSGLLAIVPTLQQASQNPQPVIPAAESSFRQQARGFELVLQREPENQTALEGLVKIRLQLGDIKGAIAPLEKLVKLNPERQNYKVLLEELKKQVSSKNKQENN</sequence>
<keyword evidence="1" id="KW-0812">Transmembrane</keyword>
<proteinExistence type="predicted"/>
<evidence type="ECO:0000313" key="3">
    <source>
        <dbReference type="Proteomes" id="UP000235025"/>
    </source>
</evidence>
<evidence type="ECO:0008006" key="4">
    <source>
        <dbReference type="Google" id="ProtNLM"/>
    </source>
</evidence>
<gene>
    <name evidence="2" type="ORF">CEN50_02040</name>
</gene>
<dbReference type="EMBL" id="NMQA01000021">
    <property type="protein sequence ID" value="PMB00745.1"/>
    <property type="molecule type" value="Genomic_DNA"/>
</dbReference>
<comment type="caution">
    <text evidence="2">The sequence shown here is derived from an EMBL/GenBank/DDBJ whole genome shotgun (WGS) entry which is preliminary data.</text>
</comment>
<dbReference type="Proteomes" id="UP000235025">
    <property type="component" value="Unassembled WGS sequence"/>
</dbReference>
<organism evidence="2 3">
    <name type="scientific">Fischerella thermalis CCMEE 5268</name>
    <dbReference type="NCBI Taxonomy" id="2019662"/>
    <lineage>
        <taxon>Bacteria</taxon>
        <taxon>Bacillati</taxon>
        <taxon>Cyanobacteriota</taxon>
        <taxon>Cyanophyceae</taxon>
        <taxon>Nostocales</taxon>
        <taxon>Hapalosiphonaceae</taxon>
        <taxon>Fischerella</taxon>
    </lineage>
</organism>
<reference evidence="2 3" key="1">
    <citation type="submission" date="2017-07" db="EMBL/GenBank/DDBJ databases">
        <title>Genomes of Fischerella (Mastigocladus) sp. strains.</title>
        <authorList>
            <person name="Miller S.R."/>
        </authorList>
    </citation>
    <scope>NUCLEOTIDE SEQUENCE [LARGE SCALE GENOMIC DNA]</scope>
    <source>
        <strain evidence="2 3">CCMEE 5268</strain>
    </source>
</reference>
<evidence type="ECO:0000313" key="2">
    <source>
        <dbReference type="EMBL" id="PMB00745.1"/>
    </source>
</evidence>
<protein>
    <recommendedName>
        <fullName evidence="4">Tetratricopeptide repeat protein</fullName>
    </recommendedName>
</protein>
<evidence type="ECO:0000256" key="1">
    <source>
        <dbReference type="SAM" id="Phobius"/>
    </source>
</evidence>
<dbReference type="RefSeq" id="WP_102171236.1">
    <property type="nucleotide sequence ID" value="NZ_NMQA01000021.1"/>
</dbReference>
<dbReference type="Gene3D" id="1.25.40.10">
    <property type="entry name" value="Tetratricopeptide repeat domain"/>
    <property type="match status" value="1"/>
</dbReference>
<feature type="transmembrane region" description="Helical" evidence="1">
    <location>
        <begin position="22"/>
        <end position="43"/>
    </location>
</feature>
<name>A0A2N6KLM4_9CYAN</name>
<keyword evidence="1" id="KW-0472">Membrane</keyword>